<feature type="transmembrane region" description="Helical" evidence="10">
    <location>
        <begin position="47"/>
        <end position="67"/>
    </location>
</feature>
<dbReference type="InterPro" id="IPR020846">
    <property type="entry name" value="MFS_dom"/>
</dbReference>
<dbReference type="Pfam" id="PF02653">
    <property type="entry name" value="BPD_transp_2"/>
    <property type="match status" value="1"/>
</dbReference>
<accession>A0A6I8LXN2</accession>
<gene>
    <name evidence="12" type="ORF">AA23TX_06149</name>
</gene>
<keyword evidence="8 10" id="KW-0472">Membrane</keyword>
<dbReference type="GO" id="GO:0042941">
    <property type="term" value="P:D-alanine transmembrane transport"/>
    <property type="evidence" value="ECO:0007669"/>
    <property type="project" value="TreeGrafter"/>
</dbReference>
<evidence type="ECO:0000256" key="2">
    <source>
        <dbReference type="ARBA" id="ARBA00022448"/>
    </source>
</evidence>
<evidence type="ECO:0000259" key="11">
    <source>
        <dbReference type="PROSITE" id="PS50850"/>
    </source>
</evidence>
<evidence type="ECO:0000256" key="4">
    <source>
        <dbReference type="ARBA" id="ARBA00022519"/>
    </source>
</evidence>
<reference evidence="12 13" key="1">
    <citation type="submission" date="2019-09" db="EMBL/GenBank/DDBJ databases">
        <authorList>
            <person name="Leyn A S."/>
        </authorList>
    </citation>
    <scope>NUCLEOTIDE SEQUENCE [LARGE SCALE GENOMIC DNA]</scope>
    <source>
        <strain evidence="12">AA231_1</strain>
    </source>
</reference>
<dbReference type="GO" id="GO:0015190">
    <property type="term" value="F:L-leucine transmembrane transporter activity"/>
    <property type="evidence" value="ECO:0007669"/>
    <property type="project" value="TreeGrafter"/>
</dbReference>
<feature type="transmembrane region" description="Helical" evidence="10">
    <location>
        <begin position="221"/>
        <end position="240"/>
    </location>
</feature>
<dbReference type="EMBL" id="CABVGP010000002">
    <property type="protein sequence ID" value="VVJ21128.1"/>
    <property type="molecule type" value="Genomic_DNA"/>
</dbReference>
<evidence type="ECO:0000313" key="12">
    <source>
        <dbReference type="EMBL" id="VVJ21128.1"/>
    </source>
</evidence>
<evidence type="ECO:0000256" key="6">
    <source>
        <dbReference type="ARBA" id="ARBA00022970"/>
    </source>
</evidence>
<dbReference type="GO" id="GO:0015192">
    <property type="term" value="F:L-phenylalanine transmembrane transporter activity"/>
    <property type="evidence" value="ECO:0007669"/>
    <property type="project" value="TreeGrafter"/>
</dbReference>
<feature type="transmembrane region" description="Helical" evidence="10">
    <location>
        <begin position="114"/>
        <end position="136"/>
    </location>
</feature>
<keyword evidence="7 10" id="KW-1133">Transmembrane helix</keyword>
<sequence>MFQDLQSQFLGSTIGGLVAGSIYALIALGYTMVYGVLRLINFAHSEIFMIGTMTSLFILIAIAGGTAPITVGVFGMIGILLLIAVASAITSGGSAIVLEQLAYRPLRKKGATRLAALISAIGASLFLQELFGLAIIPALSDKAGKVQQNAPRFVPHDELFRIGNGVVRTDHVFVIIAAVVVMVVLDQLVSRTRIGRGIRATAQDPEAAVLMGVSIDRIVRITFLLGGAMAGVAAALYVMEYENTDYRVGFLLGIKAFTAAVLGGIGNLRGALLGGIVLGLVENWSSIFLGSEWKDVTAFVVLVLVLMLRPTGILGESLQRARA</sequence>
<evidence type="ECO:0000256" key="8">
    <source>
        <dbReference type="ARBA" id="ARBA00023136"/>
    </source>
</evidence>
<dbReference type="Proteomes" id="UP000399805">
    <property type="component" value="Unassembled WGS sequence"/>
</dbReference>
<name>A0A6I8LXN2_9PSEU</name>
<dbReference type="GO" id="GO:0005304">
    <property type="term" value="F:L-valine transmembrane transporter activity"/>
    <property type="evidence" value="ECO:0007669"/>
    <property type="project" value="TreeGrafter"/>
</dbReference>
<dbReference type="InterPro" id="IPR052157">
    <property type="entry name" value="BCAA_transport_permease"/>
</dbReference>
<dbReference type="GO" id="GO:0015188">
    <property type="term" value="F:L-isoleucine transmembrane transporter activity"/>
    <property type="evidence" value="ECO:0007669"/>
    <property type="project" value="TreeGrafter"/>
</dbReference>
<keyword evidence="3" id="KW-1003">Cell membrane</keyword>
<comment type="subcellular location">
    <subcellularLocation>
        <location evidence="1">Cell membrane</location>
        <topology evidence="1">Multi-pass membrane protein</topology>
    </subcellularLocation>
</comment>
<dbReference type="PROSITE" id="PS50850">
    <property type="entry name" value="MFS"/>
    <property type="match status" value="1"/>
</dbReference>
<evidence type="ECO:0000256" key="9">
    <source>
        <dbReference type="ARBA" id="ARBA00037998"/>
    </source>
</evidence>
<keyword evidence="2" id="KW-0813">Transport</keyword>
<keyword evidence="4" id="KW-0997">Cell inner membrane</keyword>
<dbReference type="AlphaFoldDB" id="A0A6I8LXN2"/>
<feature type="transmembrane region" description="Helical" evidence="10">
    <location>
        <begin position="20"/>
        <end position="40"/>
    </location>
</feature>
<evidence type="ECO:0000256" key="1">
    <source>
        <dbReference type="ARBA" id="ARBA00004651"/>
    </source>
</evidence>
<proteinExistence type="inferred from homology"/>
<dbReference type="InterPro" id="IPR001851">
    <property type="entry name" value="ABC_transp_permease"/>
</dbReference>
<dbReference type="RefSeq" id="WP_155546125.1">
    <property type="nucleotide sequence ID" value="NZ_CABVGP010000002.1"/>
</dbReference>
<dbReference type="GO" id="GO:0005886">
    <property type="term" value="C:plasma membrane"/>
    <property type="evidence" value="ECO:0007669"/>
    <property type="project" value="UniProtKB-SubCell"/>
</dbReference>
<protein>
    <submittedName>
        <fullName evidence="12">High-affinity branched-chain amino acid transport system permease protein LivH (TC 3.A.1.4.1)</fullName>
    </submittedName>
</protein>
<dbReference type="PANTHER" id="PTHR11795">
    <property type="entry name" value="BRANCHED-CHAIN AMINO ACID TRANSPORT SYSTEM PERMEASE PROTEIN LIVH"/>
    <property type="match status" value="1"/>
</dbReference>
<evidence type="ECO:0000313" key="13">
    <source>
        <dbReference type="Proteomes" id="UP000399805"/>
    </source>
</evidence>
<organism evidence="12 13">
    <name type="scientific">Amycolatopsis camponoti</name>
    <dbReference type="NCBI Taxonomy" id="2606593"/>
    <lineage>
        <taxon>Bacteria</taxon>
        <taxon>Bacillati</taxon>
        <taxon>Actinomycetota</taxon>
        <taxon>Actinomycetes</taxon>
        <taxon>Pseudonocardiales</taxon>
        <taxon>Pseudonocardiaceae</taxon>
        <taxon>Amycolatopsis</taxon>
    </lineage>
</organism>
<comment type="similarity">
    <text evidence="9">Belongs to the binding-protein-dependent transport system permease family. LivHM subfamily.</text>
</comment>
<dbReference type="CDD" id="cd06582">
    <property type="entry name" value="TM_PBP1_LivH_like"/>
    <property type="match status" value="1"/>
</dbReference>
<feature type="domain" description="Major facilitator superfamily (MFS) profile" evidence="11">
    <location>
        <begin position="79"/>
        <end position="323"/>
    </location>
</feature>
<keyword evidence="6" id="KW-0029">Amino-acid transport</keyword>
<keyword evidence="5 10" id="KW-0812">Transmembrane</keyword>
<keyword evidence="13" id="KW-1185">Reference proteome</keyword>
<feature type="transmembrane region" description="Helical" evidence="10">
    <location>
        <begin position="296"/>
        <end position="315"/>
    </location>
</feature>
<dbReference type="GO" id="GO:1903806">
    <property type="term" value="P:L-isoleucine import across plasma membrane"/>
    <property type="evidence" value="ECO:0007669"/>
    <property type="project" value="TreeGrafter"/>
</dbReference>
<evidence type="ECO:0000256" key="3">
    <source>
        <dbReference type="ARBA" id="ARBA00022475"/>
    </source>
</evidence>
<dbReference type="GO" id="GO:0015808">
    <property type="term" value="P:L-alanine transport"/>
    <property type="evidence" value="ECO:0007669"/>
    <property type="project" value="TreeGrafter"/>
</dbReference>
<feature type="transmembrane region" description="Helical" evidence="10">
    <location>
        <begin position="73"/>
        <end position="102"/>
    </location>
</feature>
<dbReference type="PANTHER" id="PTHR11795:SF371">
    <property type="entry name" value="HIGH-AFFINITY BRANCHED-CHAIN AMINO ACID TRANSPORT SYSTEM PERMEASE PROTEIN LIVH"/>
    <property type="match status" value="1"/>
</dbReference>
<evidence type="ECO:0000256" key="7">
    <source>
        <dbReference type="ARBA" id="ARBA00022989"/>
    </source>
</evidence>
<evidence type="ECO:0000256" key="5">
    <source>
        <dbReference type="ARBA" id="ARBA00022692"/>
    </source>
</evidence>
<evidence type="ECO:0000256" key="10">
    <source>
        <dbReference type="SAM" id="Phobius"/>
    </source>
</evidence>